<accession>A0ABQ6FFB3</accession>
<evidence type="ECO:0000313" key="3">
    <source>
        <dbReference type="Proteomes" id="UP001157167"/>
    </source>
</evidence>
<dbReference type="Proteomes" id="UP001157167">
    <property type="component" value="Unassembled WGS sequence"/>
</dbReference>
<reference evidence="3" key="1">
    <citation type="journal article" date="2019" name="Int. J. Syst. Evol. Microbiol.">
        <title>The Global Catalogue of Microorganisms (GCM) 10K type strain sequencing project: providing services to taxonomists for standard genome sequencing and annotation.</title>
        <authorList>
            <consortium name="The Broad Institute Genomics Platform"/>
            <consortium name="The Broad Institute Genome Sequencing Center for Infectious Disease"/>
            <person name="Wu L."/>
            <person name="Ma J."/>
        </authorList>
    </citation>
    <scope>NUCLEOTIDE SEQUENCE [LARGE SCALE GENOMIC DNA]</scope>
    <source>
        <strain evidence="3">NBRC 102407</strain>
    </source>
</reference>
<proteinExistence type="predicted"/>
<organism evidence="2 3">
    <name type="scientific">Zoogloea oryzae</name>
    <dbReference type="NCBI Taxonomy" id="310767"/>
    <lineage>
        <taxon>Bacteria</taxon>
        <taxon>Pseudomonadati</taxon>
        <taxon>Pseudomonadota</taxon>
        <taxon>Betaproteobacteria</taxon>
        <taxon>Rhodocyclales</taxon>
        <taxon>Zoogloeaceae</taxon>
        <taxon>Zoogloea</taxon>
    </lineage>
</organism>
<sequence>MAVALPQDGGGTGMDGIDDEAATIDPMPRTGQEDIAGAHLAGIEAQLGNFHPGGSQLGEQVLGLLAGTHAHMASRTGVTP</sequence>
<gene>
    <name evidence="2" type="ORF">GCM10007933_27300</name>
</gene>
<evidence type="ECO:0000256" key="1">
    <source>
        <dbReference type="SAM" id="MobiDB-lite"/>
    </source>
</evidence>
<dbReference type="EMBL" id="BSPX01000042">
    <property type="protein sequence ID" value="GLT23266.1"/>
    <property type="molecule type" value="Genomic_DNA"/>
</dbReference>
<protein>
    <submittedName>
        <fullName evidence="2">Uncharacterized protein</fullName>
    </submittedName>
</protein>
<name>A0ABQ6FFB3_9RHOO</name>
<comment type="caution">
    <text evidence="2">The sequence shown here is derived from an EMBL/GenBank/DDBJ whole genome shotgun (WGS) entry which is preliminary data.</text>
</comment>
<keyword evidence="3" id="KW-1185">Reference proteome</keyword>
<feature type="region of interest" description="Disordered" evidence="1">
    <location>
        <begin position="1"/>
        <end position="33"/>
    </location>
</feature>
<evidence type="ECO:0000313" key="2">
    <source>
        <dbReference type="EMBL" id="GLT23266.1"/>
    </source>
</evidence>